<reference evidence="1 2" key="1">
    <citation type="submission" date="2015-04" db="EMBL/GenBank/DDBJ databases">
        <authorList>
            <person name="Hodson T.S."/>
            <person name="Hyde J.R."/>
            <person name="Schouten J.T."/>
            <person name="Crockett J.T."/>
            <person name="Smith T.A."/>
            <person name="Merrill B.D."/>
            <person name="Crook M.B."/>
            <person name="Griffitts J.S."/>
            <person name="Burnett S.H."/>
            <person name="Grose J.H."/>
            <person name="Breakwell D.P."/>
        </authorList>
    </citation>
    <scope>NUCLEOTIDE SEQUENCE [LARGE SCALE GENOMIC DNA]</scope>
</reference>
<evidence type="ECO:0000313" key="1">
    <source>
        <dbReference type="EMBL" id="AKF13444.1"/>
    </source>
</evidence>
<protein>
    <submittedName>
        <fullName evidence="1">Uncharacterized protein</fullName>
    </submittedName>
</protein>
<sequence length="108" mass="12610">MDIEKYMKIWDERRAYIPVPATKNPDVVYDIEFTEKYIKDLVAIFGTRAIEEFSSLLQEEADLRYAIEYEGYVQPKVEHHIIEKNGYVLEINPVGENGLSINVTKKVQ</sequence>
<accession>A0A0F6YPQ6</accession>
<dbReference type="EMBL" id="KR052482">
    <property type="protein sequence ID" value="AKF13444.1"/>
    <property type="molecule type" value="Genomic_DNA"/>
</dbReference>
<dbReference type="KEGG" id="vg:26638915"/>
<keyword evidence="2" id="KW-1185">Reference proteome</keyword>
<organism evidence="1 2">
    <name type="scientific">Sinorhizobium phage phiN3</name>
    <dbReference type="NCBI Taxonomy" id="1647405"/>
    <lineage>
        <taxon>Viruses</taxon>
        <taxon>Duplodnaviria</taxon>
        <taxon>Heunggongvirae</taxon>
        <taxon>Uroviricota</taxon>
        <taxon>Caudoviricetes</taxon>
        <taxon>Emdodecavirus</taxon>
        <taxon>Emdodecavirus N3</taxon>
    </lineage>
</organism>
<dbReference type="Proteomes" id="UP000202958">
    <property type="component" value="Segment"/>
</dbReference>
<name>A0A0F6YPQ6_9CAUD</name>
<gene>
    <name evidence="1" type="ORF">PHIN3_181</name>
</gene>
<dbReference type="GeneID" id="26638915"/>
<proteinExistence type="predicted"/>
<evidence type="ECO:0000313" key="2">
    <source>
        <dbReference type="Proteomes" id="UP000202958"/>
    </source>
</evidence>
<dbReference type="RefSeq" id="YP_009212421.1">
    <property type="nucleotide sequence ID" value="NC_028945.1"/>
</dbReference>